<evidence type="ECO:0000313" key="6">
    <source>
        <dbReference type="Proteomes" id="UP000245119"/>
    </source>
</evidence>
<proteinExistence type="predicted"/>
<dbReference type="EMBL" id="PZQS01000006">
    <property type="protein sequence ID" value="PVD28101.1"/>
    <property type="molecule type" value="Genomic_DNA"/>
</dbReference>
<dbReference type="SUPFAM" id="SSF54928">
    <property type="entry name" value="RNA-binding domain, RBD"/>
    <property type="match status" value="2"/>
</dbReference>
<dbReference type="PROSITE" id="PS50102">
    <property type="entry name" value="RRM"/>
    <property type="match status" value="2"/>
</dbReference>
<name>A0A2T7P3W8_POMCA</name>
<reference evidence="5 6" key="1">
    <citation type="submission" date="2018-04" db="EMBL/GenBank/DDBJ databases">
        <title>The genome of golden apple snail Pomacea canaliculata provides insight into stress tolerance and invasive adaptation.</title>
        <authorList>
            <person name="Liu C."/>
            <person name="Liu B."/>
            <person name="Ren Y."/>
            <person name="Zhang Y."/>
            <person name="Wang H."/>
            <person name="Li S."/>
            <person name="Jiang F."/>
            <person name="Yin L."/>
            <person name="Zhang G."/>
            <person name="Qian W."/>
            <person name="Fan W."/>
        </authorList>
    </citation>
    <scope>NUCLEOTIDE SEQUENCE [LARGE SCALE GENOMIC DNA]</scope>
    <source>
        <strain evidence="5">SZHN2017</strain>
        <tissue evidence="5">Muscle</tissue>
    </source>
</reference>
<dbReference type="STRING" id="400727.A0A2T7P3W8"/>
<sequence>MADVEENPHMNDNSEESDIDDGNEEMDTEPTEGGDHPEEESTTEGGGEEEPPLVKDERYSQLVSMNVKKRVAREFCRLMDEGKITMADVDKKVAKKLCALRVEDGIRIVKRFGMFNLDHMANKSAFLLSQIVMFRQQKGHYNHPAAFSANGIPGPDPEKMTELLLRTGYLLDITTRGRRRYGGPPPGWEGDQPLTECSVYVTGLPQDMYEDILVPLFEKFGRIWQMCLMADPFTNLNPGFCYLTYCKDEEAQRAVEELNGYEIREGEVLKANISIPHVTLFAGSLPNDRTKEEIKEVFGSKTEGLMGVELLPYEVNSEEKNSIPVAGLLTYSSYKLSSEAKRRFKRGDCLAFDRKMHIAKADTRGKPPKGCLEKVTLIHIHQMPPSHTVRTLQEQFQKFGEIEYVEKNQDHGFVKFASHQSAIKAMVEHKGVWRQACTLFMKMKNNIIQAGLDQEYGAVIIDISMGEKQDHKKKLIRGNNRNRRRGRARGRGYMHWGRGGNGLLPLPPQFMMRPTMYRGGLPMPPPPEDLWAYEEYMCRDLPPYRGRDFHPSHPYNMDYERYGGGHAFKSGSEPRGYTSVSIVFFMYMCESALPLSILGLLTPWNQGETIGIHGMGGTDLSKSTMVNMQTNASQEPLLLIVAKNE</sequence>
<dbReference type="OrthoDB" id="3800936at2759"/>
<evidence type="ECO:0000313" key="5">
    <source>
        <dbReference type="EMBL" id="PVD28101.1"/>
    </source>
</evidence>
<feature type="region of interest" description="Disordered" evidence="3">
    <location>
        <begin position="1"/>
        <end position="56"/>
    </location>
</feature>
<dbReference type="AlphaFoldDB" id="A0A2T7P3W8"/>
<gene>
    <name evidence="5" type="ORF">C0Q70_10682</name>
</gene>
<organism evidence="5 6">
    <name type="scientific">Pomacea canaliculata</name>
    <name type="common">Golden apple snail</name>
    <dbReference type="NCBI Taxonomy" id="400727"/>
    <lineage>
        <taxon>Eukaryota</taxon>
        <taxon>Metazoa</taxon>
        <taxon>Spiralia</taxon>
        <taxon>Lophotrochozoa</taxon>
        <taxon>Mollusca</taxon>
        <taxon>Gastropoda</taxon>
        <taxon>Caenogastropoda</taxon>
        <taxon>Architaenioglossa</taxon>
        <taxon>Ampullarioidea</taxon>
        <taxon>Ampullariidae</taxon>
        <taxon>Pomacea</taxon>
    </lineage>
</organism>
<feature type="domain" description="RRM" evidence="4">
    <location>
        <begin position="197"/>
        <end position="276"/>
    </location>
</feature>
<dbReference type="InterPro" id="IPR035979">
    <property type="entry name" value="RBD_domain_sf"/>
</dbReference>
<dbReference type="Proteomes" id="UP000245119">
    <property type="component" value="Linkage Group LG6"/>
</dbReference>
<dbReference type="Pfam" id="PF18360">
    <property type="entry name" value="hnRNP_Q_AcD"/>
    <property type="match status" value="1"/>
</dbReference>
<dbReference type="Pfam" id="PF00076">
    <property type="entry name" value="RRM_1"/>
    <property type="match status" value="2"/>
</dbReference>
<dbReference type="Gene3D" id="3.30.70.330">
    <property type="match status" value="2"/>
</dbReference>
<evidence type="ECO:0000256" key="1">
    <source>
        <dbReference type="ARBA" id="ARBA00022884"/>
    </source>
</evidence>
<evidence type="ECO:0000259" key="4">
    <source>
        <dbReference type="PROSITE" id="PS50102"/>
    </source>
</evidence>
<dbReference type="InterPro" id="IPR012677">
    <property type="entry name" value="Nucleotide-bd_a/b_plait_sf"/>
</dbReference>
<feature type="compositionally biased region" description="Acidic residues" evidence="3">
    <location>
        <begin position="13"/>
        <end position="51"/>
    </location>
</feature>
<dbReference type="CDD" id="cd21039">
    <property type="entry name" value="NURR"/>
    <property type="match status" value="1"/>
</dbReference>
<evidence type="ECO:0000256" key="3">
    <source>
        <dbReference type="SAM" id="MobiDB-lite"/>
    </source>
</evidence>
<protein>
    <recommendedName>
        <fullName evidence="4">RRM domain-containing protein</fullName>
    </recommendedName>
</protein>
<evidence type="ECO:0000256" key="2">
    <source>
        <dbReference type="PROSITE-ProRule" id="PRU00176"/>
    </source>
</evidence>
<dbReference type="InterPro" id="IPR041337">
    <property type="entry name" value="hnRNP_Q_AcD"/>
</dbReference>
<accession>A0A2T7P3W8</accession>
<dbReference type="GO" id="GO:0003723">
    <property type="term" value="F:RNA binding"/>
    <property type="evidence" value="ECO:0007669"/>
    <property type="project" value="UniProtKB-UniRule"/>
</dbReference>
<keyword evidence="6" id="KW-1185">Reference proteome</keyword>
<dbReference type="PANTHER" id="PTHR21245">
    <property type="entry name" value="HETEROGENEOUS NUCLEAR RIBONUCLEOPROTEIN"/>
    <property type="match status" value="1"/>
</dbReference>
<dbReference type="SMART" id="SM00360">
    <property type="entry name" value="RRM"/>
    <property type="match status" value="3"/>
</dbReference>
<feature type="domain" description="RRM" evidence="4">
    <location>
        <begin position="376"/>
        <end position="446"/>
    </location>
</feature>
<comment type="caution">
    <text evidence="5">The sequence shown here is derived from an EMBL/GenBank/DDBJ whole genome shotgun (WGS) entry which is preliminary data.</text>
</comment>
<dbReference type="InterPro" id="IPR000504">
    <property type="entry name" value="RRM_dom"/>
</dbReference>
<keyword evidence="1 2" id="KW-0694">RNA-binding</keyword>